<reference evidence="1" key="1">
    <citation type="submission" date="2021-06" db="EMBL/GenBank/DDBJ databases">
        <authorList>
            <person name="Kallberg Y."/>
            <person name="Tangrot J."/>
            <person name="Rosling A."/>
        </authorList>
    </citation>
    <scope>NUCLEOTIDE SEQUENCE</scope>
    <source>
        <strain evidence="1">IL203A</strain>
    </source>
</reference>
<feature type="non-terminal residue" evidence="1">
    <location>
        <position position="1"/>
    </location>
</feature>
<comment type="caution">
    <text evidence="1">The sequence shown here is derived from an EMBL/GenBank/DDBJ whole genome shotgun (WGS) entry which is preliminary data.</text>
</comment>
<dbReference type="EMBL" id="CAJVPU010000776">
    <property type="protein sequence ID" value="CAG8461870.1"/>
    <property type="molecule type" value="Genomic_DNA"/>
</dbReference>
<sequence length="567" mass="64772">DLVKKFKSIVSTSVIGTGGTLTLFGSLASLKTLFKEISDHKKDYDNLANNFLSSDDDKIEISSFAQAITNLICIQLMIPRMLEIEESMMLEVEESVMSKIKQSVQDSVTGFFEREKSWINSVQDSVTRSFAKPNESVDEILKKVEELTNFVTVSVNKSLNNFDKSKTESNNSLDMSKTESNNSLDKSKTESNNSLDKSKTESNKSGKQKMAKFVFKRIKKIEKKIEKKMNEEKFKKKIIEDLKRMNKNDIEKEMIHLFYDFYYDYYNVDLFYNDKVNISVILSFLFREMGKRWKKYKEIKDRKNERIKDGENEGTKGGRKSLKKVLIFVECLISQISTIIKFLEIFFFIIFHLNFYFLGIMSFQFNFKKISMTAKQMEGINRILFGLPLYERNMKNKDHAHVDIKNMGRTYIDIEPQPNYSDDRSISKMSVIGQSEYASDKTAAIVAGWALIYLWNASDDHLPIFWISDNCTPRRTSSVVPPALKLCPAISVPGARSLSVLMNQCFVAGSPLALMNNALLPLAYVGSVLRIICLWVFVLGSCIVAKELVPALSNLKLCIFGILATSC</sequence>
<accession>A0ACA9KA72</accession>
<protein>
    <submittedName>
        <fullName evidence="1">6256_t:CDS:1</fullName>
    </submittedName>
</protein>
<dbReference type="Proteomes" id="UP000789702">
    <property type="component" value="Unassembled WGS sequence"/>
</dbReference>
<name>A0ACA9KA72_9GLOM</name>
<proteinExistence type="predicted"/>
<evidence type="ECO:0000313" key="1">
    <source>
        <dbReference type="EMBL" id="CAG8461870.1"/>
    </source>
</evidence>
<evidence type="ECO:0000313" key="2">
    <source>
        <dbReference type="Proteomes" id="UP000789702"/>
    </source>
</evidence>
<organism evidence="1 2">
    <name type="scientific">Dentiscutata heterogama</name>
    <dbReference type="NCBI Taxonomy" id="1316150"/>
    <lineage>
        <taxon>Eukaryota</taxon>
        <taxon>Fungi</taxon>
        <taxon>Fungi incertae sedis</taxon>
        <taxon>Mucoromycota</taxon>
        <taxon>Glomeromycotina</taxon>
        <taxon>Glomeromycetes</taxon>
        <taxon>Diversisporales</taxon>
        <taxon>Gigasporaceae</taxon>
        <taxon>Dentiscutata</taxon>
    </lineage>
</organism>
<gene>
    <name evidence="1" type="ORF">DHETER_LOCUS1321</name>
</gene>
<keyword evidence="2" id="KW-1185">Reference proteome</keyword>